<feature type="repeat" description="ANK" evidence="1">
    <location>
        <begin position="29"/>
        <end position="58"/>
    </location>
</feature>
<sequence length="276" mass="30781">MTRTAEGLVCFHYFTSRQPPRVVGCPFLTALHLACAFGHPEVVTLLAEKKCQMNFGDNRNRTALMKAVQCQEEECATILLKHGADPHVKDFRSNTALHYAARGQNTAIAEQLLQHQADMEATNEFDFTPLLVAVRKNRQKMVEFLLERHANIHAVDKWKRTALILAVKDTSSNTVRLLLQEGVDVFARDCIGWTAEDHGFNRGLKALTCKPGTNDSRSVSADGLFDVDTKKEATKLAIGKRENRVDIIESAPQDQTSNDNLTCVEGAHQNNISDEH</sequence>
<dbReference type="PANTHER" id="PTHR24147:SF53">
    <property type="entry name" value="ANKYRIN REPEAT DOMAIN 26"/>
    <property type="match status" value="1"/>
</dbReference>
<feature type="repeat" description="ANK" evidence="1">
    <location>
        <begin position="92"/>
        <end position="124"/>
    </location>
</feature>
<dbReference type="PROSITE" id="PS50088">
    <property type="entry name" value="ANK_REPEAT"/>
    <property type="match status" value="5"/>
</dbReference>
<dbReference type="Pfam" id="PF00023">
    <property type="entry name" value="Ank"/>
    <property type="match status" value="1"/>
</dbReference>
<dbReference type="InParanoid" id="A0A671FHD9"/>
<feature type="repeat" description="ANK" evidence="1">
    <location>
        <begin position="125"/>
        <end position="157"/>
    </location>
</feature>
<evidence type="ECO:0000313" key="3">
    <source>
        <dbReference type="Proteomes" id="UP000472240"/>
    </source>
</evidence>
<accession>A0A671FHD9</accession>
<dbReference type="SMART" id="SM00248">
    <property type="entry name" value="ANK"/>
    <property type="match status" value="5"/>
</dbReference>
<dbReference type="Proteomes" id="UP000472240">
    <property type="component" value="Unplaced"/>
</dbReference>
<protein>
    <submittedName>
        <fullName evidence="2">Uncharacterized protein</fullName>
    </submittedName>
</protein>
<keyword evidence="1" id="KW-0040">ANK repeat</keyword>
<proteinExistence type="predicted"/>
<feature type="repeat" description="ANK" evidence="1">
    <location>
        <begin position="59"/>
        <end position="91"/>
    </location>
</feature>
<dbReference type="GeneTree" id="ENSGT00940000153661"/>
<dbReference type="InterPro" id="IPR050657">
    <property type="entry name" value="Ankyrin_repeat_domain"/>
</dbReference>
<evidence type="ECO:0000256" key="1">
    <source>
        <dbReference type="PROSITE-ProRule" id="PRU00023"/>
    </source>
</evidence>
<dbReference type="SUPFAM" id="SSF48403">
    <property type="entry name" value="Ankyrin repeat"/>
    <property type="match status" value="1"/>
</dbReference>
<feature type="repeat" description="ANK" evidence="1">
    <location>
        <begin position="158"/>
        <end position="190"/>
    </location>
</feature>
<dbReference type="Gene3D" id="1.25.40.20">
    <property type="entry name" value="Ankyrin repeat-containing domain"/>
    <property type="match status" value="2"/>
</dbReference>
<evidence type="ECO:0000313" key="2">
    <source>
        <dbReference type="Ensembl" id="ENSRFEP00010023204.1"/>
    </source>
</evidence>
<dbReference type="InterPro" id="IPR036770">
    <property type="entry name" value="Ankyrin_rpt-contain_sf"/>
</dbReference>
<reference evidence="2" key="2">
    <citation type="submission" date="2025-09" db="UniProtKB">
        <authorList>
            <consortium name="Ensembl"/>
        </authorList>
    </citation>
    <scope>IDENTIFICATION</scope>
</reference>
<dbReference type="InterPro" id="IPR002110">
    <property type="entry name" value="Ankyrin_rpt"/>
</dbReference>
<dbReference type="Ensembl" id="ENSRFET00010025243.1">
    <property type="protein sequence ID" value="ENSRFEP00010023204.1"/>
    <property type="gene ID" value="ENSRFEG00010015539.1"/>
</dbReference>
<dbReference type="AlphaFoldDB" id="A0A671FHD9"/>
<name>A0A671FHD9_RHIFE</name>
<organism evidence="2 3">
    <name type="scientific">Rhinolophus ferrumequinum</name>
    <name type="common">Greater horseshoe bat</name>
    <dbReference type="NCBI Taxonomy" id="59479"/>
    <lineage>
        <taxon>Eukaryota</taxon>
        <taxon>Metazoa</taxon>
        <taxon>Chordata</taxon>
        <taxon>Craniata</taxon>
        <taxon>Vertebrata</taxon>
        <taxon>Euteleostomi</taxon>
        <taxon>Mammalia</taxon>
        <taxon>Eutheria</taxon>
        <taxon>Laurasiatheria</taxon>
        <taxon>Chiroptera</taxon>
        <taxon>Yinpterochiroptera</taxon>
        <taxon>Rhinolophoidea</taxon>
        <taxon>Rhinolophidae</taxon>
        <taxon>Rhinolophinae</taxon>
        <taxon>Rhinolophus</taxon>
    </lineage>
</organism>
<keyword evidence="3" id="KW-1185">Reference proteome</keyword>
<dbReference type="PANTHER" id="PTHR24147">
    <property type="entry name" value="ANKYRIN REPEAT DOMAIN 36-RELATED"/>
    <property type="match status" value="1"/>
</dbReference>
<dbReference type="PROSITE" id="PS50297">
    <property type="entry name" value="ANK_REP_REGION"/>
    <property type="match status" value="2"/>
</dbReference>
<reference evidence="2" key="1">
    <citation type="submission" date="2025-08" db="UniProtKB">
        <authorList>
            <consortium name="Ensembl"/>
        </authorList>
    </citation>
    <scope>IDENTIFICATION</scope>
</reference>
<dbReference type="Pfam" id="PF12796">
    <property type="entry name" value="Ank_2"/>
    <property type="match status" value="2"/>
</dbReference>